<proteinExistence type="predicted"/>
<gene>
    <name evidence="1" type="ORF">BBP83_11260</name>
</gene>
<keyword evidence="2" id="KW-1185">Reference proteome</keyword>
<sequence length="117" mass="13891">MKTINQVLDTSKLHEGYFLTVETFNREKFYLPLKEAELQTISKFALSGMHRKKVIKHFISCTSDQPKDHFLHIEDWIKDILKNSTSAFFTVQMDHFNFDEINTPVPYLKKFFFKVTP</sequence>
<comment type="caution">
    <text evidence="1">The sequence shown here is derived from an EMBL/GenBank/DDBJ whole genome shotgun (WGS) entry which is preliminary data.</text>
</comment>
<organism evidence="1 2">
    <name type="scientific">Acinetobacter celticus</name>
    <dbReference type="NCBI Taxonomy" id="1891224"/>
    <lineage>
        <taxon>Bacteria</taxon>
        <taxon>Pseudomonadati</taxon>
        <taxon>Pseudomonadota</taxon>
        <taxon>Gammaproteobacteria</taxon>
        <taxon>Moraxellales</taxon>
        <taxon>Moraxellaceae</taxon>
        <taxon>Acinetobacter</taxon>
    </lineage>
</organism>
<dbReference type="EMBL" id="MBDL01000011">
    <property type="protein sequence ID" value="ODA12458.1"/>
    <property type="molecule type" value="Genomic_DNA"/>
</dbReference>
<name>A0A1C3CUQ9_9GAMM</name>
<reference evidence="1 2" key="1">
    <citation type="submission" date="2016-07" db="EMBL/GenBank/DDBJ databases">
        <title>Acinetobacter sp. ANC 4603.</title>
        <authorList>
            <person name="Radolfova-Krizova L."/>
            <person name="Nemec A."/>
        </authorList>
    </citation>
    <scope>NUCLEOTIDE SEQUENCE [LARGE SCALE GENOMIC DNA]</scope>
    <source>
        <strain evidence="1 2">ANC 4603</strain>
    </source>
</reference>
<accession>A0A1C3CUQ9</accession>
<dbReference type="Proteomes" id="UP000186553">
    <property type="component" value="Unassembled WGS sequence"/>
</dbReference>
<evidence type="ECO:0000313" key="1">
    <source>
        <dbReference type="EMBL" id="ODA12458.1"/>
    </source>
</evidence>
<dbReference type="STRING" id="1891224.BBP83_11260"/>
<dbReference type="AlphaFoldDB" id="A0A1C3CUQ9"/>
<dbReference type="RefSeq" id="WP_068888977.1">
    <property type="nucleotide sequence ID" value="NZ_CBCRUU010000014.1"/>
</dbReference>
<protein>
    <submittedName>
        <fullName evidence="1">Uncharacterized protein</fullName>
    </submittedName>
</protein>
<evidence type="ECO:0000313" key="2">
    <source>
        <dbReference type="Proteomes" id="UP000186553"/>
    </source>
</evidence>